<reference evidence="7 8" key="1">
    <citation type="journal article" date="2016" name="Nat. Commun.">
        <title>Thousands of microbial genomes shed light on interconnected biogeochemical processes in an aquifer system.</title>
        <authorList>
            <person name="Anantharaman K."/>
            <person name="Brown C.T."/>
            <person name="Hug L.A."/>
            <person name="Sharon I."/>
            <person name="Castelle C.J."/>
            <person name="Probst A.J."/>
            <person name="Thomas B.C."/>
            <person name="Singh A."/>
            <person name="Wilkins M.J."/>
            <person name="Karaoz U."/>
            <person name="Brodie E.L."/>
            <person name="Williams K.H."/>
            <person name="Hubbard S.S."/>
            <person name="Banfield J.F."/>
        </authorList>
    </citation>
    <scope>NUCLEOTIDE SEQUENCE [LARGE SCALE GENOMIC DNA]</scope>
</reference>
<feature type="domain" description="dUTPase-like" evidence="6">
    <location>
        <begin position="13"/>
        <end position="141"/>
    </location>
</feature>
<keyword evidence="4" id="KW-0546">Nucleotide metabolism</keyword>
<organism evidence="7 8">
    <name type="scientific">Candidatus Roizmanbacteria bacterium RIFCSPHIGHO2_01_FULL_39_12b</name>
    <dbReference type="NCBI Taxonomy" id="1802030"/>
    <lineage>
        <taxon>Bacteria</taxon>
        <taxon>Candidatus Roizmaniibacteriota</taxon>
    </lineage>
</organism>
<accession>A0A1F7GA22</accession>
<dbReference type="Pfam" id="PF00692">
    <property type="entry name" value="dUTPase"/>
    <property type="match status" value="1"/>
</dbReference>
<dbReference type="PANTHER" id="PTHR11241:SF0">
    <property type="entry name" value="DEOXYURIDINE 5'-TRIPHOSPHATE NUCLEOTIDOHYDROLASE"/>
    <property type="match status" value="1"/>
</dbReference>
<dbReference type="PANTHER" id="PTHR11241">
    <property type="entry name" value="DEOXYURIDINE 5'-TRIPHOSPHATE NUCLEOTIDOHYDROLASE"/>
    <property type="match status" value="1"/>
</dbReference>
<dbReference type="CDD" id="cd07557">
    <property type="entry name" value="trimeric_dUTPase"/>
    <property type="match status" value="1"/>
</dbReference>
<sequence>MNINFKRFDKSIDPPQYQTQGSAGFDLPARARVVVPPWTPTLIPVNVAVQIPKGYFLLLCSRSSMPKKKGLIVANSIGIIDHDYRGDVDEIGLMVINFTKKDVIVESGERLCQGLILPVERVEFVEKETFKDKNRGGFGTTGGY</sequence>
<dbReference type="GO" id="GO:0006226">
    <property type="term" value="P:dUMP biosynthetic process"/>
    <property type="evidence" value="ECO:0007669"/>
    <property type="project" value="InterPro"/>
</dbReference>
<evidence type="ECO:0000256" key="1">
    <source>
        <dbReference type="ARBA" id="ARBA00006581"/>
    </source>
</evidence>
<dbReference type="InterPro" id="IPR008181">
    <property type="entry name" value="dUTPase"/>
</dbReference>
<dbReference type="InterPro" id="IPR029054">
    <property type="entry name" value="dUTPase-like"/>
</dbReference>
<comment type="catalytic activity">
    <reaction evidence="5">
        <text>dUTP + H2O = dUMP + diphosphate + H(+)</text>
        <dbReference type="Rhea" id="RHEA:10248"/>
        <dbReference type="ChEBI" id="CHEBI:15377"/>
        <dbReference type="ChEBI" id="CHEBI:15378"/>
        <dbReference type="ChEBI" id="CHEBI:33019"/>
        <dbReference type="ChEBI" id="CHEBI:61555"/>
        <dbReference type="ChEBI" id="CHEBI:246422"/>
        <dbReference type="EC" id="3.6.1.23"/>
    </reaction>
</comment>
<protein>
    <recommendedName>
        <fullName evidence="2">dUTP diphosphatase</fullName>
        <ecNumber evidence="2">3.6.1.23</ecNumber>
    </recommendedName>
</protein>
<evidence type="ECO:0000256" key="2">
    <source>
        <dbReference type="ARBA" id="ARBA00012379"/>
    </source>
</evidence>
<evidence type="ECO:0000256" key="4">
    <source>
        <dbReference type="ARBA" id="ARBA00023080"/>
    </source>
</evidence>
<dbReference type="GO" id="GO:0046081">
    <property type="term" value="P:dUTP catabolic process"/>
    <property type="evidence" value="ECO:0007669"/>
    <property type="project" value="InterPro"/>
</dbReference>
<dbReference type="EC" id="3.6.1.23" evidence="2"/>
<dbReference type="Proteomes" id="UP000178372">
    <property type="component" value="Unassembled WGS sequence"/>
</dbReference>
<evidence type="ECO:0000259" key="6">
    <source>
        <dbReference type="Pfam" id="PF00692"/>
    </source>
</evidence>
<proteinExistence type="inferred from homology"/>
<dbReference type="Gene3D" id="2.70.40.10">
    <property type="match status" value="1"/>
</dbReference>
<evidence type="ECO:0000313" key="7">
    <source>
        <dbReference type="EMBL" id="OGK15750.1"/>
    </source>
</evidence>
<evidence type="ECO:0000256" key="5">
    <source>
        <dbReference type="ARBA" id="ARBA00047686"/>
    </source>
</evidence>
<keyword evidence="3" id="KW-0378">Hydrolase</keyword>
<dbReference type="GO" id="GO:0004170">
    <property type="term" value="F:dUTP diphosphatase activity"/>
    <property type="evidence" value="ECO:0007669"/>
    <property type="project" value="UniProtKB-EC"/>
</dbReference>
<dbReference type="InterPro" id="IPR036157">
    <property type="entry name" value="dUTPase-like_sf"/>
</dbReference>
<dbReference type="AlphaFoldDB" id="A0A1F7GA22"/>
<gene>
    <name evidence="7" type="ORF">A2690_01110</name>
</gene>
<evidence type="ECO:0000256" key="3">
    <source>
        <dbReference type="ARBA" id="ARBA00022801"/>
    </source>
</evidence>
<dbReference type="InterPro" id="IPR033704">
    <property type="entry name" value="dUTPase_trimeric"/>
</dbReference>
<dbReference type="EMBL" id="MFZF01000026">
    <property type="protein sequence ID" value="OGK15750.1"/>
    <property type="molecule type" value="Genomic_DNA"/>
</dbReference>
<comment type="caution">
    <text evidence="7">The sequence shown here is derived from an EMBL/GenBank/DDBJ whole genome shotgun (WGS) entry which is preliminary data.</text>
</comment>
<dbReference type="SUPFAM" id="SSF51283">
    <property type="entry name" value="dUTPase-like"/>
    <property type="match status" value="1"/>
</dbReference>
<evidence type="ECO:0000313" key="8">
    <source>
        <dbReference type="Proteomes" id="UP000178372"/>
    </source>
</evidence>
<dbReference type="GO" id="GO:0000287">
    <property type="term" value="F:magnesium ion binding"/>
    <property type="evidence" value="ECO:0007669"/>
    <property type="project" value="InterPro"/>
</dbReference>
<dbReference type="NCBIfam" id="TIGR00576">
    <property type="entry name" value="dut"/>
    <property type="match status" value="1"/>
</dbReference>
<name>A0A1F7GA22_9BACT</name>
<dbReference type="NCBIfam" id="NF001862">
    <property type="entry name" value="PRK00601.1"/>
    <property type="match status" value="1"/>
</dbReference>
<comment type="similarity">
    <text evidence="1">Belongs to the dUTPase family.</text>
</comment>